<keyword evidence="1" id="KW-0808">Transferase</keyword>
<comment type="similarity">
    <text evidence="1">Belongs to the PIGG/PIGN/PIGO family. PIGN subfamily.</text>
</comment>
<dbReference type="AlphaFoldDB" id="A0A182SR87"/>
<protein>
    <recommendedName>
        <fullName evidence="1">GPI ethanolamine phosphate transferase 1</fullName>
        <ecNumber evidence="1">2.-.-.-</ecNumber>
    </recommendedName>
</protein>
<dbReference type="EnsemblMetazoa" id="AMAM011810-RA">
    <property type="protein sequence ID" value="AMAM011810-PA"/>
    <property type="gene ID" value="AMAM011810"/>
</dbReference>
<keyword evidence="1" id="KW-0337">GPI-anchor biosynthesis</keyword>
<name>A0A182SR87_9DIPT</name>
<dbReference type="VEuPathDB" id="VectorBase:AMAM011810"/>
<comment type="caution">
    <text evidence="1">Lacks conserved residue(s) required for the propagation of feature annotation.</text>
</comment>
<evidence type="ECO:0000313" key="2">
    <source>
        <dbReference type="EnsemblMetazoa" id="AMAM011810-PA"/>
    </source>
</evidence>
<dbReference type="Proteomes" id="UP000075901">
    <property type="component" value="Unassembled WGS sequence"/>
</dbReference>
<reference evidence="2" key="2">
    <citation type="submission" date="2020-05" db="UniProtKB">
        <authorList>
            <consortium name="EnsemblMetazoa"/>
        </authorList>
    </citation>
    <scope>IDENTIFICATION</scope>
    <source>
        <strain evidence="2">maculatus3</strain>
    </source>
</reference>
<dbReference type="InterPro" id="IPR017850">
    <property type="entry name" value="Alkaline_phosphatase_core_sf"/>
</dbReference>
<keyword evidence="1" id="KW-0256">Endoplasmic reticulum</keyword>
<keyword evidence="1" id="KW-0812">Transmembrane</keyword>
<dbReference type="GO" id="GO:0005789">
    <property type="term" value="C:endoplasmic reticulum membrane"/>
    <property type="evidence" value="ECO:0007669"/>
    <property type="project" value="UniProtKB-SubCell"/>
</dbReference>
<organism evidence="2 3">
    <name type="scientific">Anopheles maculatus</name>
    <dbReference type="NCBI Taxonomy" id="74869"/>
    <lineage>
        <taxon>Eukaryota</taxon>
        <taxon>Metazoa</taxon>
        <taxon>Ecdysozoa</taxon>
        <taxon>Arthropoda</taxon>
        <taxon>Hexapoda</taxon>
        <taxon>Insecta</taxon>
        <taxon>Pterygota</taxon>
        <taxon>Neoptera</taxon>
        <taxon>Endopterygota</taxon>
        <taxon>Diptera</taxon>
        <taxon>Nematocera</taxon>
        <taxon>Culicoidea</taxon>
        <taxon>Culicidae</taxon>
        <taxon>Anophelinae</taxon>
        <taxon>Anopheles</taxon>
        <taxon>Anopheles maculatus group</taxon>
    </lineage>
</organism>
<reference evidence="3" key="1">
    <citation type="submission" date="2013-09" db="EMBL/GenBank/DDBJ databases">
        <title>The Genome Sequence of Anopheles maculatus species B.</title>
        <authorList>
            <consortium name="The Broad Institute Genomics Platform"/>
            <person name="Neafsey D.E."/>
            <person name="Besansky N."/>
            <person name="Howell P."/>
            <person name="Walton C."/>
            <person name="Young S.K."/>
            <person name="Zeng Q."/>
            <person name="Gargeya S."/>
            <person name="Fitzgerald M."/>
            <person name="Haas B."/>
            <person name="Abouelleil A."/>
            <person name="Allen A.W."/>
            <person name="Alvarado L."/>
            <person name="Arachchi H.M."/>
            <person name="Berlin A.M."/>
            <person name="Chapman S.B."/>
            <person name="Gainer-Dewar J."/>
            <person name="Goldberg J."/>
            <person name="Griggs A."/>
            <person name="Gujja S."/>
            <person name="Hansen M."/>
            <person name="Howarth C."/>
            <person name="Imamovic A."/>
            <person name="Ireland A."/>
            <person name="Larimer J."/>
            <person name="McCowan C."/>
            <person name="Murphy C."/>
            <person name="Pearson M."/>
            <person name="Poon T.W."/>
            <person name="Priest M."/>
            <person name="Roberts A."/>
            <person name="Saif S."/>
            <person name="Shea T."/>
            <person name="Sisk P."/>
            <person name="Sykes S."/>
            <person name="Wortman J."/>
            <person name="Nusbaum C."/>
            <person name="Birren B."/>
        </authorList>
    </citation>
    <scope>NUCLEOTIDE SEQUENCE [LARGE SCALE GENOMIC DNA]</scope>
    <source>
        <strain evidence="3">maculatus3</strain>
    </source>
</reference>
<feature type="transmembrane region" description="Helical" evidence="1">
    <location>
        <begin position="205"/>
        <end position="226"/>
    </location>
</feature>
<keyword evidence="1" id="KW-0472">Membrane</keyword>
<feature type="transmembrane region" description="Helical" evidence="1">
    <location>
        <begin position="176"/>
        <end position="193"/>
    </location>
</feature>
<comment type="pathway">
    <text evidence="1">Glycolipid biosynthesis; glycosylphosphatidylinositol-anchor biosynthesis.</text>
</comment>
<dbReference type="PANTHER" id="PTHR12250:SF0">
    <property type="entry name" value="GPI ETHANOLAMINE PHOSPHATE TRANSFERASE 1"/>
    <property type="match status" value="1"/>
</dbReference>
<proteinExistence type="inferred from homology"/>
<dbReference type="GO" id="GO:0051377">
    <property type="term" value="F:mannose-ethanolamine phosphotransferase activity"/>
    <property type="evidence" value="ECO:0007669"/>
    <property type="project" value="UniProtKB-UniRule"/>
</dbReference>
<keyword evidence="3" id="KW-1185">Reference proteome</keyword>
<dbReference type="SUPFAM" id="SSF53649">
    <property type="entry name" value="Alkaline phosphatase-like"/>
    <property type="match status" value="1"/>
</dbReference>
<evidence type="ECO:0000256" key="1">
    <source>
        <dbReference type="RuleBase" id="RU367138"/>
    </source>
</evidence>
<dbReference type="InterPro" id="IPR007070">
    <property type="entry name" value="GPI_EtnP_transferase_1"/>
</dbReference>
<dbReference type="PANTHER" id="PTHR12250">
    <property type="entry name" value="PHOSPHATIDYLINOSITOL GLYCAN, CLASS N"/>
    <property type="match status" value="1"/>
</dbReference>
<comment type="function">
    <text evidence="1">Ethanolamine phosphate transferase involved in glycosylphosphatidylinositol-anchor biosynthesis. Transfers ethanolamine phosphate to the first alpha-1,4-linked mannose of the glycosylphosphatidylinositol precursor of GPI-anchor.</text>
</comment>
<dbReference type="EC" id="2.-.-.-" evidence="1"/>
<accession>A0A182SR87</accession>
<evidence type="ECO:0000313" key="3">
    <source>
        <dbReference type="Proteomes" id="UP000075901"/>
    </source>
</evidence>
<dbReference type="UniPathway" id="UPA00196"/>
<keyword evidence="1" id="KW-1133">Transmembrane helix</keyword>
<sequence>MTDQGSHGAGHPLETDTPFLAWGAGFKHWKETIPLLDNGHVLELDRQSIPVHHINQADAAPLMSAVLGISVPKNSLGRLPRSLLNVSEEYAAWAMRNNADQLLAQYYRWQQESEGKMLQWLTSTRQTSLKVLIEALQTEIADAMHRKRYTEVQSLCKMLIDTTLKAIEYFQCYYKPHLYVALTLTMMGWLLLLAKETIAPSKNRVFVHSRSVASTAAIVALFVVIFNMGMQRTLLSTQKGLTNLLSLQHNTHRLW</sequence>
<comment type="subcellular location">
    <subcellularLocation>
        <location evidence="1">Endoplasmic reticulum membrane</location>
        <topology evidence="1">Multi-pass membrane protein</topology>
    </subcellularLocation>
</comment>
<dbReference type="GO" id="GO:0006506">
    <property type="term" value="P:GPI anchor biosynthetic process"/>
    <property type="evidence" value="ECO:0007669"/>
    <property type="project" value="UniProtKB-UniPathway"/>
</dbReference>
<dbReference type="Gene3D" id="3.40.720.10">
    <property type="entry name" value="Alkaline Phosphatase, subunit A"/>
    <property type="match status" value="1"/>
</dbReference>